<gene>
    <name evidence="4" type="ORF">C1O66_19065</name>
</gene>
<keyword evidence="5" id="KW-1185">Reference proteome</keyword>
<evidence type="ECO:0008006" key="6">
    <source>
        <dbReference type="Google" id="ProtNLM"/>
    </source>
</evidence>
<dbReference type="AlphaFoldDB" id="A0A2N8L164"/>
<evidence type="ECO:0000313" key="5">
    <source>
        <dbReference type="Proteomes" id="UP000235916"/>
    </source>
</evidence>
<dbReference type="Pfam" id="PF21001">
    <property type="entry name" value="YqiJ_N"/>
    <property type="match status" value="1"/>
</dbReference>
<dbReference type="InterPro" id="IPR010840">
    <property type="entry name" value="YqiJ_OB"/>
</dbReference>
<evidence type="ECO:0000259" key="2">
    <source>
        <dbReference type="Pfam" id="PF07290"/>
    </source>
</evidence>
<feature type="transmembrane region" description="Helical" evidence="1">
    <location>
        <begin position="12"/>
        <end position="32"/>
    </location>
</feature>
<feature type="transmembrane region" description="Helical" evidence="1">
    <location>
        <begin position="65"/>
        <end position="85"/>
    </location>
</feature>
<dbReference type="Proteomes" id="UP000235916">
    <property type="component" value="Unassembled WGS sequence"/>
</dbReference>
<protein>
    <recommendedName>
        <fullName evidence="6">DUF1449 domain-containing protein</fullName>
    </recommendedName>
</protein>
<dbReference type="Pfam" id="PF07290">
    <property type="entry name" value="YqiJ_OB"/>
    <property type="match status" value="1"/>
</dbReference>
<organism evidence="4 5">
    <name type="scientific">Kinneretia aquatilis</name>
    <dbReference type="NCBI Taxonomy" id="2070761"/>
    <lineage>
        <taxon>Bacteria</taxon>
        <taxon>Pseudomonadati</taxon>
        <taxon>Pseudomonadota</taxon>
        <taxon>Betaproteobacteria</taxon>
        <taxon>Burkholderiales</taxon>
        <taxon>Sphaerotilaceae</taxon>
        <taxon>Roseateles</taxon>
    </lineage>
</organism>
<keyword evidence="1" id="KW-1133">Transmembrane helix</keyword>
<feature type="domain" description="Inner membrane protein YqiJ OB-fold" evidence="2">
    <location>
        <begin position="137"/>
        <end position="200"/>
    </location>
</feature>
<feature type="transmembrane region" description="Helical" evidence="1">
    <location>
        <begin position="97"/>
        <end position="117"/>
    </location>
</feature>
<evidence type="ECO:0000313" key="4">
    <source>
        <dbReference type="EMBL" id="PND39426.1"/>
    </source>
</evidence>
<evidence type="ECO:0000259" key="3">
    <source>
        <dbReference type="Pfam" id="PF21001"/>
    </source>
</evidence>
<dbReference type="InterPro" id="IPR048376">
    <property type="entry name" value="YqiJ_N"/>
</dbReference>
<reference evidence="4 5" key="1">
    <citation type="submission" date="2018-01" db="EMBL/GenBank/DDBJ databases">
        <title>Draft genome sequence of Paucibacter aquatile CR182 isolated from freshwater of the Nakdong River.</title>
        <authorList>
            <person name="Choi A."/>
            <person name="Chung E.J."/>
        </authorList>
    </citation>
    <scope>NUCLEOTIDE SEQUENCE [LARGE SCALE GENOMIC DNA]</scope>
    <source>
        <strain evidence="4 5">CR182</strain>
    </source>
</reference>
<comment type="caution">
    <text evidence="4">The sequence shown here is derived from an EMBL/GenBank/DDBJ whole genome shotgun (WGS) entry which is preliminary data.</text>
</comment>
<sequence>MSLFTTPENLPFGIAFALIVGIALLEGLGMMISMSPSNWLDDWLPEAGHDGALDRVLGWLHLGRVPALVLLLLFLTGYALFGYSLQMVSRGLVGHYLPAWIAGLVAVPAGLTTVRALGALVAHIVPRDESSAVSAQTLLGRVATVYAGHARQGLAAQARVRDEHGRVHHLLVEPDLADEVFEEGSELLLVRKNGAIYRAIRNPHPGLVER</sequence>
<name>A0A2N8L164_9BURK</name>
<accession>A0A2N8L164</accession>
<keyword evidence="1" id="KW-0472">Membrane</keyword>
<keyword evidence="1" id="KW-0812">Transmembrane</keyword>
<evidence type="ECO:0000256" key="1">
    <source>
        <dbReference type="SAM" id="Phobius"/>
    </source>
</evidence>
<feature type="domain" description="Inner membrane protein YqiJ N-terminal" evidence="3">
    <location>
        <begin position="9"/>
        <end position="115"/>
    </location>
</feature>
<dbReference type="EMBL" id="POSP01000003">
    <property type="protein sequence ID" value="PND39426.1"/>
    <property type="molecule type" value="Genomic_DNA"/>
</dbReference>
<dbReference type="OrthoDB" id="7207054at2"/>
<dbReference type="RefSeq" id="WP_102769343.1">
    <property type="nucleotide sequence ID" value="NZ_CP124551.1"/>
</dbReference>
<proteinExistence type="predicted"/>